<dbReference type="GO" id="GO:0007076">
    <property type="term" value="P:mitotic chromosome condensation"/>
    <property type="evidence" value="ECO:0007669"/>
    <property type="project" value="TreeGrafter"/>
</dbReference>
<dbReference type="PANTHER" id="PTHR18937">
    <property type="entry name" value="STRUCTURAL MAINTENANCE OF CHROMOSOMES SMC FAMILY MEMBER"/>
    <property type="match status" value="1"/>
</dbReference>
<feature type="compositionally biased region" description="Acidic residues" evidence="13">
    <location>
        <begin position="12"/>
        <end position="32"/>
    </location>
</feature>
<dbReference type="KEGG" id="nvi:100120069"/>
<dbReference type="FunFam" id="3.40.50.300:FF:000585">
    <property type="entry name" value="Structural maintenance of chromosomes 4"/>
    <property type="match status" value="1"/>
</dbReference>
<dbReference type="InterPro" id="IPR003395">
    <property type="entry name" value="RecF/RecN/SMC_N"/>
</dbReference>
<keyword evidence="16" id="KW-1185">Reference proteome</keyword>
<evidence type="ECO:0000256" key="13">
    <source>
        <dbReference type="SAM" id="MobiDB-lite"/>
    </source>
</evidence>
<keyword evidence="9 11" id="KW-0539">Nucleus</keyword>
<dbReference type="PANTHER" id="PTHR18937:SF172">
    <property type="entry name" value="STRUCTURAL MAINTENANCE OF CHROMOSOMES PROTEIN"/>
    <property type="match status" value="1"/>
</dbReference>
<dbReference type="GO" id="GO:0005524">
    <property type="term" value="F:ATP binding"/>
    <property type="evidence" value="ECO:0007669"/>
    <property type="project" value="UniProtKB-KW"/>
</dbReference>
<dbReference type="GO" id="GO:0000796">
    <property type="term" value="C:condensin complex"/>
    <property type="evidence" value="ECO:0007669"/>
    <property type="project" value="TreeGrafter"/>
</dbReference>
<evidence type="ECO:0000256" key="4">
    <source>
        <dbReference type="ARBA" id="ARBA00022741"/>
    </source>
</evidence>
<dbReference type="InterPro" id="IPR024704">
    <property type="entry name" value="SMC"/>
</dbReference>
<comment type="subcellular location">
    <subcellularLocation>
        <location evidence="1 11">Nucleus</location>
    </subcellularLocation>
</comment>
<evidence type="ECO:0000256" key="2">
    <source>
        <dbReference type="ARBA" id="ARBA00006005"/>
    </source>
</evidence>
<dbReference type="FunFam" id="3.40.50.300:FF:000481">
    <property type="entry name" value="Structural maintenance of chromosomes 4"/>
    <property type="match status" value="1"/>
</dbReference>
<dbReference type="RefSeq" id="XP_003424024.1">
    <property type="nucleotide sequence ID" value="XM_003423976.5"/>
</dbReference>
<proteinExistence type="inferred from homology"/>
<dbReference type="GO" id="GO:0016887">
    <property type="term" value="F:ATP hydrolysis activity"/>
    <property type="evidence" value="ECO:0007669"/>
    <property type="project" value="InterPro"/>
</dbReference>
<dbReference type="InParanoid" id="A0A7M7GKD1"/>
<dbReference type="Pfam" id="PF02463">
    <property type="entry name" value="SMC_N"/>
    <property type="match status" value="1"/>
</dbReference>
<keyword evidence="4" id="KW-0547">Nucleotide-binding</keyword>
<dbReference type="GeneID" id="100120069"/>
<dbReference type="Pfam" id="PF06470">
    <property type="entry name" value="SMC_hinge"/>
    <property type="match status" value="1"/>
</dbReference>
<evidence type="ECO:0000256" key="11">
    <source>
        <dbReference type="PIRNR" id="PIRNR005719"/>
    </source>
</evidence>
<comment type="similarity">
    <text evidence="2">Belongs to the SMC family. SMC4 subfamily.</text>
</comment>
<dbReference type="GO" id="GO:0051301">
    <property type="term" value="P:cell division"/>
    <property type="evidence" value="ECO:0007669"/>
    <property type="project" value="UniProtKB-KW"/>
</dbReference>
<name>A0A7M7GKD1_NASVI</name>
<protein>
    <recommendedName>
        <fullName evidence="11">Structural maintenance of chromosomes protein</fullName>
    </recommendedName>
</protein>
<feature type="coiled-coil region" evidence="12">
    <location>
        <begin position="990"/>
        <end position="1108"/>
    </location>
</feature>
<dbReference type="Gene3D" id="1.20.1060.20">
    <property type="match status" value="1"/>
</dbReference>
<dbReference type="InterPro" id="IPR010935">
    <property type="entry name" value="SMC_hinge"/>
</dbReference>
<dbReference type="SUPFAM" id="SSF75553">
    <property type="entry name" value="Smc hinge domain"/>
    <property type="match status" value="1"/>
</dbReference>
<evidence type="ECO:0000256" key="6">
    <source>
        <dbReference type="ARBA" id="ARBA00022840"/>
    </source>
</evidence>
<keyword evidence="6" id="KW-0067">ATP-binding</keyword>
<dbReference type="Gene3D" id="3.40.50.300">
    <property type="entry name" value="P-loop containing nucleotide triphosphate hydrolases"/>
    <property type="match status" value="2"/>
</dbReference>
<dbReference type="InterPro" id="IPR027417">
    <property type="entry name" value="P-loop_NTPase"/>
</dbReference>
<keyword evidence="3" id="KW-0132">Cell division</keyword>
<evidence type="ECO:0000259" key="14">
    <source>
        <dbReference type="SMART" id="SM00968"/>
    </source>
</evidence>
<dbReference type="Proteomes" id="UP000002358">
    <property type="component" value="Chromosome 2"/>
</dbReference>
<evidence type="ECO:0000256" key="12">
    <source>
        <dbReference type="SAM" id="Coils"/>
    </source>
</evidence>
<evidence type="ECO:0000256" key="8">
    <source>
        <dbReference type="ARBA" id="ARBA00023067"/>
    </source>
</evidence>
<reference evidence="15" key="1">
    <citation type="submission" date="2021-01" db="UniProtKB">
        <authorList>
            <consortium name="EnsemblMetazoa"/>
        </authorList>
    </citation>
    <scope>IDENTIFICATION</scope>
</reference>
<dbReference type="FunCoup" id="A0A7M7GKD1">
    <property type="interactions" value="1444"/>
</dbReference>
<feature type="compositionally biased region" description="Polar residues" evidence="13">
    <location>
        <begin position="1387"/>
        <end position="1401"/>
    </location>
</feature>
<feature type="region of interest" description="Disordered" evidence="13">
    <location>
        <begin position="1299"/>
        <end position="1440"/>
    </location>
</feature>
<sequence length="1440" mass="165165">MSSEKQPNNKDSDDEMEVDAPQQEAEDSGDDDNGWRVADDIYIPPPPQIFGEYDTKGPRLMIVKIMATNFKSYAGTIEIGPFHKCFSSIVGPNGNGKSNAIDSMLFVFGYRANKIRTKKVAELIHNSNEHPNCSSCTVAVHFQQIIDKPGQDYDVVPNSEFVISRTAFRDSTAFYELNGKKVQFKQIAQLLRSHHVDLDHNRFLILQGEVEQIALMKPKGQNEGDTGMLEFLEDIIGTKRYKEPLEKLFQRVEMLSEVREEKMRRLKVVEKAKSELEGPMQEAVQYLKAENTIVKLQHKYYQSKRHETSEQLTTEEEGKKELDEDYNKLMEEMKNVQKEKDEKTKDFKEKSKKWDKLQQQKDTLSAKFDEIRKKDEALFAESVATNKRRKDNISTVKNEKAKLEDLQRLPAKNAKDIEECERLQEKYLAEREKEEAALATLMSGLKEKTEPLMKKRSKLEKELVSQRKDVDEAKSTYDIAKSKLDLYTSEEQSEKNKLERLQESVKITSERLAECKTKLVKIEPKIPATEKSLQGAQHELNELKTRENEANMRLRNTRVKFDEQKSAMNDGRSRNHILNSLMREKREGRLPGIFGRLGDLGAIDAKFDVAVSTACGPLDNIVVDTVDTATKCIQYLRDNNIGRATFIALEKQQRFAQQCREKIRTPENVHRLFDLIKVEDERVLPAFYYALQNTLVANDIDQASRIAYGAQRHRVVTLKGELIETSGTMSGGGRQVARGRMGQKVARSEPTAHDIEKLQKELDLVFEEYNQIKAKQPPLENQIHTLSMALKDMVMDRDKLKVEINQLSVEEPNLRKQLKEQEKKALSSICDPAKVRQLTKVVEEADKKLKTAAEGSKETEDEVSRINQEIEEISGGRVKEQQKKIATLTKNIDKTKGEICRLQVAIKTAERNAKKIEQRIETLEEEIKNCEQRIRDIQKEKSEFEQVGKEIMDELKTLNEELAERDELAGTLKTELEKLQSREGKMKAVKIDLDQKLSEKNKVLKELQQRVPELTRSIQSLKLQEIPNEEKETLTELTKEELDELDSKAIAAQVHKAKEKLPKEIPNMQIIEQYKEQNDLYIKRSEKLQKITEERNKMRETYNVAVRKRMQEFNDGFNLITGKLKEMYRMITLGGDAELELVDSLDPFSEGIVFSVRPPKKSWKYIQNLSGGEKTLSSLALVFALHHYKPTPVYFMDEIDAALDFKNVSIVASYIKERTKNAQFIVISHRSDMFELADYLVGIYKIFNCSKCAVLDVKKFNLKVGIAETNNNQNNRETRPQFFSQPNPVIQALNANTDNRTSELAPPRPPVIPATCPENINRPVENNDANENQENENEANLSLRLGDVSLPATPVKTPAPSKKRKADKTPTPTRQKSSRKSVEKELQQVSEALENIQSKVTKTPLVAERPLRRTPRNLKKEKTSDEPASEGASLRKRRRQ</sequence>
<evidence type="ECO:0000256" key="10">
    <source>
        <dbReference type="ARBA" id="ARBA00023306"/>
    </source>
</evidence>
<evidence type="ECO:0000256" key="7">
    <source>
        <dbReference type="ARBA" id="ARBA00023054"/>
    </source>
</evidence>
<keyword evidence="5" id="KW-0498">Mitosis</keyword>
<dbReference type="Gene3D" id="3.30.70.1620">
    <property type="match status" value="1"/>
</dbReference>
<dbReference type="Gene3D" id="1.20.5.340">
    <property type="match status" value="1"/>
</dbReference>
<evidence type="ECO:0000256" key="1">
    <source>
        <dbReference type="ARBA" id="ARBA00004123"/>
    </source>
</evidence>
<evidence type="ECO:0000256" key="9">
    <source>
        <dbReference type="ARBA" id="ARBA00023242"/>
    </source>
</evidence>
<dbReference type="SMART" id="SM00968">
    <property type="entry name" value="SMC_hinge"/>
    <property type="match status" value="1"/>
</dbReference>
<keyword evidence="10" id="KW-0131">Cell cycle</keyword>
<dbReference type="OrthoDB" id="5575062at2759"/>
<feature type="region of interest" description="Disordered" evidence="13">
    <location>
        <begin position="1"/>
        <end position="37"/>
    </location>
</feature>
<keyword evidence="8" id="KW-0226">DNA condensation</keyword>
<feature type="domain" description="SMC hinge" evidence="14">
    <location>
        <begin position="591"/>
        <end position="707"/>
    </location>
</feature>
<dbReference type="GO" id="GO:0005634">
    <property type="term" value="C:nucleus"/>
    <property type="evidence" value="ECO:0007669"/>
    <property type="project" value="UniProtKB-SubCell"/>
</dbReference>
<dbReference type="PIRSF" id="PIRSF005719">
    <property type="entry name" value="SMC"/>
    <property type="match status" value="1"/>
</dbReference>
<dbReference type="InterPro" id="IPR036277">
    <property type="entry name" value="SMC_hinge_sf"/>
</dbReference>
<evidence type="ECO:0000313" key="16">
    <source>
        <dbReference type="Proteomes" id="UP000002358"/>
    </source>
</evidence>
<organism evidence="15 16">
    <name type="scientific">Nasonia vitripennis</name>
    <name type="common">Parasitic wasp</name>
    <dbReference type="NCBI Taxonomy" id="7425"/>
    <lineage>
        <taxon>Eukaryota</taxon>
        <taxon>Metazoa</taxon>
        <taxon>Ecdysozoa</taxon>
        <taxon>Arthropoda</taxon>
        <taxon>Hexapoda</taxon>
        <taxon>Insecta</taxon>
        <taxon>Pterygota</taxon>
        <taxon>Neoptera</taxon>
        <taxon>Endopterygota</taxon>
        <taxon>Hymenoptera</taxon>
        <taxon>Apocrita</taxon>
        <taxon>Proctotrupomorpha</taxon>
        <taxon>Chalcidoidea</taxon>
        <taxon>Pteromalidae</taxon>
        <taxon>Pteromalinae</taxon>
        <taxon>Nasonia</taxon>
    </lineage>
</organism>
<evidence type="ECO:0000256" key="3">
    <source>
        <dbReference type="ARBA" id="ARBA00022618"/>
    </source>
</evidence>
<dbReference type="SUPFAM" id="SSF52540">
    <property type="entry name" value="P-loop containing nucleoside triphosphate hydrolases"/>
    <property type="match status" value="1"/>
</dbReference>
<keyword evidence="7 12" id="KW-0175">Coiled coil</keyword>
<accession>A0A7M7GKD1</accession>
<dbReference type="EnsemblMetazoa" id="XM_003423976">
    <property type="protein sequence ID" value="XP_003424024"/>
    <property type="gene ID" value="LOC100120069"/>
</dbReference>
<evidence type="ECO:0000313" key="15">
    <source>
        <dbReference type="EnsemblMetazoa" id="XP_003424024"/>
    </source>
</evidence>
<feature type="coiled-coil region" evidence="12">
    <location>
        <begin position="755"/>
        <end position="961"/>
    </location>
</feature>
<feature type="coiled-coil region" evidence="12">
    <location>
        <begin position="312"/>
        <end position="560"/>
    </location>
</feature>
<evidence type="ECO:0000256" key="5">
    <source>
        <dbReference type="ARBA" id="ARBA00022776"/>
    </source>
</evidence>
<dbReference type="CTD" id="35001"/>